<name>A0A240E5K9_9GAMM</name>
<dbReference type="InterPro" id="IPR002938">
    <property type="entry name" value="FAD-bd"/>
</dbReference>
<dbReference type="GO" id="GO:0071949">
    <property type="term" value="F:FAD binding"/>
    <property type="evidence" value="ECO:0007669"/>
    <property type="project" value="InterPro"/>
</dbReference>
<evidence type="ECO:0000256" key="3">
    <source>
        <dbReference type="ARBA" id="ARBA00022827"/>
    </source>
</evidence>
<protein>
    <submittedName>
        <fullName evidence="5">2-polyprenyl-6-methoxyphenol hydroxylase</fullName>
    </submittedName>
</protein>
<keyword evidence="3" id="KW-0274">FAD</keyword>
<dbReference type="Proteomes" id="UP000219042">
    <property type="component" value="Unassembled WGS sequence"/>
</dbReference>
<dbReference type="OrthoDB" id="8672648at2"/>
<accession>A0A240E5K9</accession>
<evidence type="ECO:0000256" key="1">
    <source>
        <dbReference type="ARBA" id="ARBA00001974"/>
    </source>
</evidence>
<dbReference type="GO" id="GO:0016709">
    <property type="term" value="F:oxidoreductase activity, acting on paired donors, with incorporation or reduction of molecular oxygen, NAD(P)H as one donor, and incorporation of one atom of oxygen"/>
    <property type="evidence" value="ECO:0007669"/>
    <property type="project" value="UniProtKB-ARBA"/>
</dbReference>
<evidence type="ECO:0000259" key="4">
    <source>
        <dbReference type="Pfam" id="PF01494"/>
    </source>
</evidence>
<dbReference type="RefSeq" id="WP_097078167.1">
    <property type="nucleotide sequence ID" value="NZ_BAABHT010000010.1"/>
</dbReference>
<sequence length="503" mass="56029">MKTDVLIVGAGPTGLVLALWLTKQNVAVRIIDKTAEAGTASRALGVQARTLELYRQMNLSDEVVAAGQPNPIMNLWSDGKKRAHVSYSDVGEQVTPYPYILLYPQDQHERLLIQHLEKLGIQVERNVELVSFEDQQEKVVSQLKTAAGMISCESRYVAACDGAKSTVRHILGTDFSGGTYPQIFYVADVDVEGAAVDGQVHLALDDADIMMMLAYGDLGQARLIGIVNQDKIHKAPLTFDDVSDKAIKSLGLTVNKVNWFSTYRVHHRVAKDYRHGNVFLLGDAAHLHSPIGAQGMNTGIGDAINLAWKLANVIQGHADQSLLNTYQIERHTFAEKLVKTTDQMFSFMVADNPLTQVLRAKVAPIIAPLIYNIDFVRKHMFKIMSQISLSYENSPLSLGKVGKIEAGQRLPWLKTASMDNFDSLNQMIWQIHVYGQVTADVQQWAVQHHIVIQQFAWQAEFKHAGFTEDMVILLRPDSYIAVVSCAEDAVDLLQQVTELYHFH</sequence>
<dbReference type="EMBL" id="OANT01000002">
    <property type="protein sequence ID" value="SNX43872.1"/>
    <property type="molecule type" value="Genomic_DNA"/>
</dbReference>
<evidence type="ECO:0000256" key="2">
    <source>
        <dbReference type="ARBA" id="ARBA00022630"/>
    </source>
</evidence>
<dbReference type="PANTHER" id="PTHR43004:SF19">
    <property type="entry name" value="BINDING MONOOXYGENASE, PUTATIVE (JCVI)-RELATED"/>
    <property type="match status" value="1"/>
</dbReference>
<evidence type="ECO:0000313" key="5">
    <source>
        <dbReference type="EMBL" id="SNX43872.1"/>
    </source>
</evidence>
<keyword evidence="2" id="KW-0285">Flavoprotein</keyword>
<keyword evidence="6" id="KW-1185">Reference proteome</keyword>
<dbReference type="Pfam" id="PF01494">
    <property type="entry name" value="FAD_binding_3"/>
    <property type="match status" value="1"/>
</dbReference>
<reference evidence="6" key="1">
    <citation type="submission" date="2016-09" db="EMBL/GenBank/DDBJ databases">
        <authorList>
            <person name="Varghese N."/>
            <person name="Submissions S."/>
        </authorList>
    </citation>
    <scope>NUCLEOTIDE SEQUENCE [LARGE SCALE GENOMIC DNA]</scope>
    <source>
        <strain evidence="6">ANC 4466</strain>
    </source>
</reference>
<dbReference type="SUPFAM" id="SSF51905">
    <property type="entry name" value="FAD/NAD(P)-binding domain"/>
    <property type="match status" value="1"/>
</dbReference>
<organism evidence="5 6">
    <name type="scientific">Acinetobacter puyangensis</name>
    <dbReference type="NCBI Taxonomy" id="1096779"/>
    <lineage>
        <taxon>Bacteria</taxon>
        <taxon>Pseudomonadati</taxon>
        <taxon>Pseudomonadota</taxon>
        <taxon>Gammaproteobacteria</taxon>
        <taxon>Moraxellales</taxon>
        <taxon>Moraxellaceae</taxon>
        <taxon>Acinetobacter</taxon>
    </lineage>
</organism>
<gene>
    <name evidence="5" type="ORF">SAMN05421731_10228</name>
</gene>
<dbReference type="PANTHER" id="PTHR43004">
    <property type="entry name" value="TRK SYSTEM POTASSIUM UPTAKE PROTEIN"/>
    <property type="match status" value="1"/>
</dbReference>
<dbReference type="AlphaFoldDB" id="A0A240E5K9"/>
<evidence type="ECO:0000313" key="6">
    <source>
        <dbReference type="Proteomes" id="UP000219042"/>
    </source>
</evidence>
<feature type="domain" description="FAD-binding" evidence="4">
    <location>
        <begin position="2"/>
        <end position="340"/>
    </location>
</feature>
<dbReference type="InterPro" id="IPR050641">
    <property type="entry name" value="RIFMO-like"/>
</dbReference>
<dbReference type="InterPro" id="IPR036188">
    <property type="entry name" value="FAD/NAD-bd_sf"/>
</dbReference>
<comment type="cofactor">
    <cofactor evidence="1">
        <name>FAD</name>
        <dbReference type="ChEBI" id="CHEBI:57692"/>
    </cofactor>
</comment>
<dbReference type="Gene3D" id="3.50.50.60">
    <property type="entry name" value="FAD/NAD(P)-binding domain"/>
    <property type="match status" value="1"/>
</dbReference>
<dbReference type="Gene3D" id="3.30.70.2450">
    <property type="match status" value="1"/>
</dbReference>
<proteinExistence type="predicted"/>
<dbReference type="PRINTS" id="PR00420">
    <property type="entry name" value="RNGMNOXGNASE"/>
</dbReference>